<sequence>MPYTLPEDKMINRLEIARNHFPENHFSYARHSGNETDIDSNVAFRTREEKILWLMMVQHLSEDLGYMCIILVRTTKLMRKGGTVGETRLAVPVVQETPALYWEKKQVDVKQIFQSRSHALAVPQSCEAQRLQLHQCHVSTRNTPDDLKADT</sequence>
<comment type="caution">
    <text evidence="1">The sequence shown here is derived from an EMBL/GenBank/DDBJ whole genome shotgun (WGS) entry which is preliminary data.</text>
</comment>
<keyword evidence="2" id="KW-1185">Reference proteome</keyword>
<dbReference type="Proteomes" id="UP001221413">
    <property type="component" value="Unassembled WGS sequence"/>
</dbReference>
<gene>
    <name evidence="1" type="ORF">Dda_7076</name>
</gene>
<dbReference type="AlphaFoldDB" id="A0AAD6NH76"/>
<reference evidence="1" key="1">
    <citation type="submission" date="2023-01" db="EMBL/GenBank/DDBJ databases">
        <title>The chitinases involved in constricting ring structure development in the nematode-trapping fungus Drechslerella dactyloides.</title>
        <authorList>
            <person name="Wang R."/>
            <person name="Zhang L."/>
            <person name="Tang P."/>
            <person name="Li S."/>
            <person name="Liang L."/>
        </authorList>
    </citation>
    <scope>NUCLEOTIDE SEQUENCE</scope>
    <source>
        <strain evidence="1">YMF1.00031</strain>
    </source>
</reference>
<dbReference type="EMBL" id="JAQGDS010000009">
    <property type="protein sequence ID" value="KAJ6258159.1"/>
    <property type="molecule type" value="Genomic_DNA"/>
</dbReference>
<protein>
    <submittedName>
        <fullName evidence="1">Uncharacterized protein</fullName>
    </submittedName>
</protein>
<proteinExistence type="predicted"/>
<accession>A0AAD6NH76</accession>
<evidence type="ECO:0000313" key="1">
    <source>
        <dbReference type="EMBL" id="KAJ6258159.1"/>
    </source>
</evidence>
<name>A0AAD6NH76_DREDA</name>
<organism evidence="1 2">
    <name type="scientific">Drechslerella dactyloides</name>
    <name type="common">Nematode-trapping fungus</name>
    <name type="synonym">Arthrobotrys dactyloides</name>
    <dbReference type="NCBI Taxonomy" id="74499"/>
    <lineage>
        <taxon>Eukaryota</taxon>
        <taxon>Fungi</taxon>
        <taxon>Dikarya</taxon>
        <taxon>Ascomycota</taxon>
        <taxon>Pezizomycotina</taxon>
        <taxon>Orbiliomycetes</taxon>
        <taxon>Orbiliales</taxon>
        <taxon>Orbiliaceae</taxon>
        <taxon>Drechslerella</taxon>
    </lineage>
</organism>
<evidence type="ECO:0000313" key="2">
    <source>
        <dbReference type="Proteomes" id="UP001221413"/>
    </source>
</evidence>